<keyword evidence="2" id="KW-0472">Membrane</keyword>
<keyword evidence="6" id="KW-1185">Reference proteome</keyword>
<feature type="domain" description="ER membrane protein complex subunit 7 beta-sandwich" evidence="4">
    <location>
        <begin position="54"/>
        <end position="165"/>
    </location>
</feature>
<feature type="region of interest" description="Disordered" evidence="1">
    <location>
        <begin position="426"/>
        <end position="460"/>
    </location>
</feature>
<feature type="compositionally biased region" description="Basic and acidic residues" evidence="1">
    <location>
        <begin position="502"/>
        <end position="532"/>
    </location>
</feature>
<feature type="transmembrane region" description="Helical" evidence="2">
    <location>
        <begin position="157"/>
        <end position="180"/>
    </location>
</feature>
<dbReference type="PANTHER" id="PTHR16524">
    <property type="entry name" value="CELL DEATH REGULATOR AVEN"/>
    <property type="match status" value="1"/>
</dbReference>
<feature type="compositionally biased region" description="Basic and acidic residues" evidence="1">
    <location>
        <begin position="282"/>
        <end position="297"/>
    </location>
</feature>
<reference evidence="5" key="1">
    <citation type="submission" date="2025-08" db="UniProtKB">
        <authorList>
            <consortium name="Ensembl"/>
        </authorList>
    </citation>
    <scope>IDENTIFICATION</scope>
</reference>
<feature type="compositionally biased region" description="Polar residues" evidence="1">
    <location>
        <begin position="446"/>
        <end position="459"/>
    </location>
</feature>
<feature type="compositionally biased region" description="Basic residues" evidence="1">
    <location>
        <begin position="226"/>
        <end position="235"/>
    </location>
</feature>
<feature type="region of interest" description="Disordered" evidence="1">
    <location>
        <begin position="218"/>
        <end position="308"/>
    </location>
</feature>
<feature type="region of interest" description="Disordered" evidence="1">
    <location>
        <begin position="483"/>
        <end position="546"/>
    </location>
</feature>
<dbReference type="Ensembl" id="ENSCCRT00010101053.1">
    <property type="protein sequence ID" value="ENSCCRP00010091107.1"/>
    <property type="gene ID" value="ENSCCRG00010039823.1"/>
</dbReference>
<evidence type="ECO:0000256" key="3">
    <source>
        <dbReference type="SAM" id="SignalP"/>
    </source>
</evidence>
<name>A0A8C1NFU1_CYPCA</name>
<dbReference type="Proteomes" id="UP000694427">
    <property type="component" value="Unplaced"/>
</dbReference>
<evidence type="ECO:0000313" key="6">
    <source>
        <dbReference type="Proteomes" id="UP000694427"/>
    </source>
</evidence>
<keyword evidence="2" id="KW-1133">Transmembrane helix</keyword>
<evidence type="ECO:0000256" key="2">
    <source>
        <dbReference type="SAM" id="Phobius"/>
    </source>
</evidence>
<feature type="signal peptide" evidence="3">
    <location>
        <begin position="1"/>
        <end position="29"/>
    </location>
</feature>
<feature type="compositionally biased region" description="Basic residues" evidence="1">
    <location>
        <begin position="251"/>
        <end position="271"/>
    </location>
</feature>
<evidence type="ECO:0000259" key="4">
    <source>
        <dbReference type="Pfam" id="PF09430"/>
    </source>
</evidence>
<dbReference type="InterPro" id="IPR026187">
    <property type="entry name" value="Aven"/>
</dbReference>
<organism evidence="5 6">
    <name type="scientific">Cyprinus carpio</name>
    <name type="common">Common carp</name>
    <dbReference type="NCBI Taxonomy" id="7962"/>
    <lineage>
        <taxon>Eukaryota</taxon>
        <taxon>Metazoa</taxon>
        <taxon>Chordata</taxon>
        <taxon>Craniata</taxon>
        <taxon>Vertebrata</taxon>
        <taxon>Euteleostomi</taxon>
        <taxon>Actinopterygii</taxon>
        <taxon>Neopterygii</taxon>
        <taxon>Teleostei</taxon>
        <taxon>Ostariophysi</taxon>
        <taxon>Cypriniformes</taxon>
        <taxon>Cyprinidae</taxon>
        <taxon>Cyprininae</taxon>
        <taxon>Cyprinus</taxon>
    </lineage>
</organism>
<accession>A0A8C1NFU1</accession>
<dbReference type="GO" id="GO:0010972">
    <property type="term" value="P:negative regulation of G2/M transition of mitotic cell cycle"/>
    <property type="evidence" value="ECO:0007669"/>
    <property type="project" value="TreeGrafter"/>
</dbReference>
<feature type="compositionally biased region" description="Acidic residues" evidence="1">
    <location>
        <begin position="533"/>
        <end position="546"/>
    </location>
</feature>
<evidence type="ECO:0000313" key="5">
    <source>
        <dbReference type="Ensembl" id="ENSCCRP00010091107.1"/>
    </source>
</evidence>
<feature type="chain" id="PRO_5034648885" evidence="3">
    <location>
        <begin position="30"/>
        <end position="546"/>
    </location>
</feature>
<proteinExistence type="predicted"/>
<reference evidence="5" key="2">
    <citation type="submission" date="2025-09" db="UniProtKB">
        <authorList>
            <consortium name="Ensembl"/>
        </authorList>
    </citation>
    <scope>IDENTIFICATION</scope>
</reference>
<sequence>MLQIKRLLDVYVALQALFALSLCFSDAESGPVAGSQSNGERFKIEGRAIVPNVKTQDWVSTARILVEGEEYVGFVKTLGSFAVNDVPSGSYVVEIVSPSFRFDPVRVDITSKGKMRARLVNYLKTSEVLRQPYPLQIRFSGPHKYFMDRETWRWTDFLMNPMVMMMVLPLLIIVLLPKVVNTNDPEMRKEMEQSMNMLNPNPELPDVSEFMTKLFSKGSIMEGRRGRGGHWKRGGGGRGDAETSSSGEHRGRGRGGHHHRGRGKRDHRRGRGRDFGPPADFRNFRRNQDDNENKENFEQEEEDNTFSRRKLETNWDRYKESEKEEINEDVPSQRGTDYHVLLTSAGDSFTQFRFSDEKDWEMDSLAKNQIPALFIDLPALTQSLQELPLHTRLNLEAELVQVTTPVELPSVTVPHRTDSTLTAGLKAPQAGRESGLGVSCSVKPDSGTTPSLGVSTSVPPATDDADQELDLLLNLQKPITEITSAESHAKKDDVLNTPIQGSEEKERKDQIADMKETKPEVESEAKPTRQEVTEDDLEDWLDSMIS</sequence>
<dbReference type="InterPro" id="IPR019008">
    <property type="entry name" value="Beta_sandwich_EMC7"/>
</dbReference>
<evidence type="ECO:0000256" key="1">
    <source>
        <dbReference type="SAM" id="MobiDB-lite"/>
    </source>
</evidence>
<protein>
    <submittedName>
        <fullName evidence="5">Apoptosis, caspase activation inhibitor</fullName>
    </submittedName>
</protein>
<dbReference type="Pfam" id="PF09430">
    <property type="entry name" value="EMC7_beta-sandw"/>
    <property type="match status" value="1"/>
</dbReference>
<dbReference type="AlphaFoldDB" id="A0A8C1NFU1"/>
<keyword evidence="2" id="KW-0812">Transmembrane</keyword>
<keyword evidence="3" id="KW-0732">Signal</keyword>
<dbReference type="PANTHER" id="PTHR16524:SF2">
    <property type="entry name" value="CELL DEATH REGULATOR AVEN"/>
    <property type="match status" value="1"/>
</dbReference>